<dbReference type="PANTHER" id="PTHR22939">
    <property type="entry name" value="SERINE PROTEASE FAMILY S1C HTRA-RELATED"/>
    <property type="match status" value="1"/>
</dbReference>
<dbReference type="EMBL" id="BJYS01000031">
    <property type="protein sequence ID" value="GEO06070.1"/>
    <property type="molecule type" value="Genomic_DNA"/>
</dbReference>
<proteinExistence type="inferred from homology"/>
<dbReference type="InterPro" id="IPR009003">
    <property type="entry name" value="Peptidase_S1_PA"/>
</dbReference>
<dbReference type="RefSeq" id="WP_146901371.1">
    <property type="nucleotide sequence ID" value="NZ_BJYS01000031.1"/>
</dbReference>
<dbReference type="Gene3D" id="2.40.10.120">
    <property type="match status" value="1"/>
</dbReference>
<evidence type="ECO:0000313" key="6">
    <source>
        <dbReference type="Proteomes" id="UP000321532"/>
    </source>
</evidence>
<organism evidence="5 6">
    <name type="scientific">Adhaeribacter aerolatus</name>
    <dbReference type="NCBI Taxonomy" id="670289"/>
    <lineage>
        <taxon>Bacteria</taxon>
        <taxon>Pseudomonadati</taxon>
        <taxon>Bacteroidota</taxon>
        <taxon>Cytophagia</taxon>
        <taxon>Cytophagales</taxon>
        <taxon>Hymenobacteraceae</taxon>
        <taxon>Adhaeribacter</taxon>
    </lineage>
</organism>
<dbReference type="SUPFAM" id="SSF50494">
    <property type="entry name" value="Trypsin-like serine proteases"/>
    <property type="match status" value="1"/>
</dbReference>
<dbReference type="SMART" id="SM00228">
    <property type="entry name" value="PDZ"/>
    <property type="match status" value="2"/>
</dbReference>
<dbReference type="Proteomes" id="UP000321532">
    <property type="component" value="Unassembled WGS sequence"/>
</dbReference>
<comment type="similarity">
    <text evidence="1">Belongs to the peptidase S1C family.</text>
</comment>
<dbReference type="InterPro" id="IPR001478">
    <property type="entry name" value="PDZ"/>
</dbReference>
<protein>
    <submittedName>
        <fullName evidence="5">Serine protease</fullName>
    </submittedName>
</protein>
<gene>
    <name evidence="5" type="ORF">AAE02nite_37340</name>
</gene>
<dbReference type="PANTHER" id="PTHR22939:SF129">
    <property type="entry name" value="SERINE PROTEASE HTRA2, MITOCHONDRIAL"/>
    <property type="match status" value="1"/>
</dbReference>
<dbReference type="InterPro" id="IPR001940">
    <property type="entry name" value="Peptidase_S1C"/>
</dbReference>
<dbReference type="GO" id="GO:0004252">
    <property type="term" value="F:serine-type endopeptidase activity"/>
    <property type="evidence" value="ECO:0007669"/>
    <property type="project" value="InterPro"/>
</dbReference>
<dbReference type="Gene3D" id="2.30.42.10">
    <property type="match status" value="2"/>
</dbReference>
<dbReference type="Pfam" id="PF13365">
    <property type="entry name" value="Trypsin_2"/>
    <property type="match status" value="1"/>
</dbReference>
<accession>A0A512B295</accession>
<dbReference type="InterPro" id="IPR036034">
    <property type="entry name" value="PDZ_sf"/>
</dbReference>
<feature type="domain" description="PDZ" evidence="4">
    <location>
        <begin position="294"/>
        <end position="382"/>
    </location>
</feature>
<dbReference type="GO" id="GO:0006508">
    <property type="term" value="P:proteolysis"/>
    <property type="evidence" value="ECO:0007669"/>
    <property type="project" value="UniProtKB-KW"/>
</dbReference>
<keyword evidence="3" id="KW-0378">Hydrolase</keyword>
<dbReference type="PRINTS" id="PR00834">
    <property type="entry name" value="PROTEASES2C"/>
</dbReference>
<name>A0A512B295_9BACT</name>
<sequence length="503" mass="52630">MKKIGFVLIISILSAILAIAGYRYLDNREPQNFYTEGDNQRVRFVNNVTDSNGTVITPDFVKASAMVSPAVVHIKTTYNNVAAGPRNPLEELFGAPQSGGQARASGSGVLITPDGYIVTNNHVIENASEIEVVLPDKRAFKGKLIGRDPSTDLALVKVAGTNLPIVAMGNSDNVQVGEWVLAVGYPLSLNSTVTAGIVSAKGRSIGILDRPSQENYGQGAQPPAGSAIESFIQTDAAINPGNSGGALVNSAGLLIGINAAIASQTGSYAGYGFAIPVNLVKKIVTDFRKYGEVKRGYLGVSFPAPTVEDQMLREQGINPANIEGVYITGIQPGSGAESAGLKAGDIIQSINGVPVTSSAEFSERIARQRPGDKVELTYLRNKKSGQVTVTLQGEEATRVASGTTPSGQGLHTKLGAAFAPLPADVKQRYRLRSGVVVTDVADGGFFDMAGVPRGTIIISVNGRPVNTLQELDQALGSSKTSMARIDGITPDGTGFVFNFPLGA</sequence>
<dbReference type="SUPFAM" id="SSF50156">
    <property type="entry name" value="PDZ domain-like"/>
    <property type="match status" value="2"/>
</dbReference>
<dbReference type="PROSITE" id="PS50106">
    <property type="entry name" value="PDZ"/>
    <property type="match status" value="1"/>
</dbReference>
<dbReference type="OrthoDB" id="9758917at2"/>
<keyword evidence="2 5" id="KW-0645">Protease</keyword>
<keyword evidence="6" id="KW-1185">Reference proteome</keyword>
<evidence type="ECO:0000256" key="3">
    <source>
        <dbReference type="ARBA" id="ARBA00022801"/>
    </source>
</evidence>
<comment type="caution">
    <text evidence="5">The sequence shown here is derived from an EMBL/GenBank/DDBJ whole genome shotgun (WGS) entry which is preliminary data.</text>
</comment>
<reference evidence="5 6" key="1">
    <citation type="submission" date="2019-07" db="EMBL/GenBank/DDBJ databases">
        <title>Whole genome shotgun sequence of Adhaeribacter aerolatus NBRC 106133.</title>
        <authorList>
            <person name="Hosoyama A."/>
            <person name="Uohara A."/>
            <person name="Ohji S."/>
            <person name="Ichikawa N."/>
        </authorList>
    </citation>
    <scope>NUCLEOTIDE SEQUENCE [LARGE SCALE GENOMIC DNA]</scope>
    <source>
        <strain evidence="5 6">NBRC 106133</strain>
    </source>
</reference>
<evidence type="ECO:0000256" key="1">
    <source>
        <dbReference type="ARBA" id="ARBA00010541"/>
    </source>
</evidence>
<dbReference type="AlphaFoldDB" id="A0A512B295"/>
<evidence type="ECO:0000313" key="5">
    <source>
        <dbReference type="EMBL" id="GEO06070.1"/>
    </source>
</evidence>
<dbReference type="Pfam" id="PF13180">
    <property type="entry name" value="PDZ_2"/>
    <property type="match status" value="1"/>
</dbReference>
<evidence type="ECO:0000256" key="2">
    <source>
        <dbReference type="ARBA" id="ARBA00022670"/>
    </source>
</evidence>
<evidence type="ECO:0000259" key="4">
    <source>
        <dbReference type="PROSITE" id="PS50106"/>
    </source>
</evidence>